<dbReference type="EMBL" id="EQ999981">
    <property type="protein sequence ID" value="EEQ92577.2"/>
    <property type="molecule type" value="Genomic_DNA"/>
</dbReference>
<proteinExistence type="predicted"/>
<evidence type="ECO:0000313" key="2">
    <source>
        <dbReference type="Proteomes" id="UP000002039"/>
    </source>
</evidence>
<reference evidence="2" key="1">
    <citation type="journal article" date="2015" name="PLoS Genet.">
        <title>The dynamic genome and transcriptome of the human fungal pathogen Blastomyces and close relative Emmonsia.</title>
        <authorList>
            <person name="Munoz J.F."/>
            <person name="Gauthier G.M."/>
            <person name="Desjardins C.A."/>
            <person name="Gallo J.E."/>
            <person name="Holder J."/>
            <person name="Sullivan T.D."/>
            <person name="Marty A.J."/>
            <person name="Carmen J.C."/>
            <person name="Chen Z."/>
            <person name="Ding L."/>
            <person name="Gujja S."/>
            <person name="Magrini V."/>
            <person name="Misas E."/>
            <person name="Mitreva M."/>
            <person name="Priest M."/>
            <person name="Saif S."/>
            <person name="Whiston E.A."/>
            <person name="Young S."/>
            <person name="Zeng Q."/>
            <person name="Goldman W.E."/>
            <person name="Mardis E.R."/>
            <person name="Taylor J.W."/>
            <person name="McEwen J.G."/>
            <person name="Clay O.K."/>
            <person name="Klein B.S."/>
            <person name="Cuomo C.A."/>
        </authorList>
    </citation>
    <scope>NUCLEOTIDE SEQUENCE [LARGE SCALE GENOMIC DNA]</scope>
    <source>
        <strain evidence="2">ER-3 / ATCC MYA-2586</strain>
    </source>
</reference>
<evidence type="ECO:0000313" key="1">
    <source>
        <dbReference type="EMBL" id="EEQ92577.2"/>
    </source>
</evidence>
<organism evidence="1 2">
    <name type="scientific">Ajellomyces dermatitidis (strain ER-3 / ATCC MYA-2586)</name>
    <name type="common">Blastomyces dermatitidis</name>
    <dbReference type="NCBI Taxonomy" id="559297"/>
    <lineage>
        <taxon>Eukaryota</taxon>
        <taxon>Fungi</taxon>
        <taxon>Dikarya</taxon>
        <taxon>Ascomycota</taxon>
        <taxon>Pezizomycotina</taxon>
        <taxon>Eurotiomycetes</taxon>
        <taxon>Eurotiomycetidae</taxon>
        <taxon>Onygenales</taxon>
        <taxon>Ajellomycetaceae</taxon>
        <taxon>Blastomyces</taxon>
    </lineage>
</organism>
<dbReference type="Proteomes" id="UP000002039">
    <property type="component" value="Unassembled WGS sequence"/>
</dbReference>
<gene>
    <name evidence="1" type="ORF">BDCG_07697</name>
</gene>
<sequence length="110" mass="12084">MPCLVRNVGCPIKIQSTRGGWYSFAPSLKKAHPLAEAYGANLLICLTQGPGALEDFGFTYIATVLFHEVREVEFGKVQPNRSRMSITATSGLSPLMYRVGVRYCQAFQPG</sequence>
<dbReference type="GeneID" id="69029389"/>
<name>A0ABP2F6I3_AJEDR</name>
<protein>
    <submittedName>
        <fullName evidence="1">Uncharacterized protein</fullName>
    </submittedName>
</protein>
<keyword evidence="2" id="KW-1185">Reference proteome</keyword>
<accession>A0ABP2F6I3</accession>
<dbReference type="RefSeq" id="XP_045278874.1">
    <property type="nucleotide sequence ID" value="XM_045423485.1"/>
</dbReference>